<dbReference type="AlphaFoldDB" id="A0A8W8IAQ0"/>
<dbReference type="EnsemblMetazoa" id="G13161.1">
    <property type="protein sequence ID" value="G13161.1:cds"/>
    <property type="gene ID" value="G13161"/>
</dbReference>
<evidence type="ECO:0000313" key="3">
    <source>
        <dbReference type="Proteomes" id="UP000005408"/>
    </source>
</evidence>
<reference evidence="2" key="1">
    <citation type="submission" date="2022-08" db="UniProtKB">
        <authorList>
            <consortium name="EnsemblMetazoa"/>
        </authorList>
    </citation>
    <scope>IDENTIFICATION</scope>
    <source>
        <strain evidence="2">05x7-T-G4-1.051#20</strain>
    </source>
</reference>
<name>A0A8W8IAQ0_MAGGI</name>
<protein>
    <submittedName>
        <fullName evidence="2">Uncharacterized protein</fullName>
    </submittedName>
</protein>
<accession>A0A8W8IAQ0</accession>
<keyword evidence="1" id="KW-1133">Transmembrane helix</keyword>
<dbReference type="OrthoDB" id="6103143at2759"/>
<proteinExistence type="predicted"/>
<organism evidence="2 3">
    <name type="scientific">Magallana gigas</name>
    <name type="common">Pacific oyster</name>
    <name type="synonym">Crassostrea gigas</name>
    <dbReference type="NCBI Taxonomy" id="29159"/>
    <lineage>
        <taxon>Eukaryota</taxon>
        <taxon>Metazoa</taxon>
        <taxon>Spiralia</taxon>
        <taxon>Lophotrochozoa</taxon>
        <taxon>Mollusca</taxon>
        <taxon>Bivalvia</taxon>
        <taxon>Autobranchia</taxon>
        <taxon>Pteriomorphia</taxon>
        <taxon>Ostreida</taxon>
        <taxon>Ostreoidea</taxon>
        <taxon>Ostreidae</taxon>
        <taxon>Magallana</taxon>
    </lineage>
</organism>
<keyword evidence="1" id="KW-0472">Membrane</keyword>
<feature type="transmembrane region" description="Helical" evidence="1">
    <location>
        <begin position="117"/>
        <end position="135"/>
    </location>
</feature>
<keyword evidence="1" id="KW-0812">Transmembrane</keyword>
<evidence type="ECO:0000313" key="2">
    <source>
        <dbReference type="EnsemblMetazoa" id="G13161.1:cds"/>
    </source>
</evidence>
<keyword evidence="3" id="KW-1185">Reference proteome</keyword>
<evidence type="ECO:0000256" key="1">
    <source>
        <dbReference type="SAM" id="Phobius"/>
    </source>
</evidence>
<dbReference type="Proteomes" id="UP000005408">
    <property type="component" value="Unassembled WGS sequence"/>
</dbReference>
<sequence length="137" mass="15947">MTVIQILDLTSITDISTKNRTRIVRDYMDADQGRDLVPRDIKDVVQSYSQKRYKKLEDESSDDEDFQISLAEETSPVFHSAKDFIRKKSNKKGRRKKIAKVTRRSIRGSWKWFKRGVMGYAGGLATANIFMFIYSKQ</sequence>